<dbReference type="CDD" id="cd03215">
    <property type="entry name" value="ABC_Carb_Monos_II"/>
    <property type="match status" value="1"/>
</dbReference>
<sequence length="501" mass="52661">MTELLQLRGISKRFGPVVACDAVDLTVREGEVHGLLGENGAGKSTLMNVLLGLTQRDAGTIIHRGKTVHVGGPRNAIGLGFGMVHQQLSLVEPLTVWENVILGDRGRVDRAKACADVEAVAARYGLPVDPLSRVDRLSAGERQRVELIKCLRRDPSVLVLDEPTSLLTEAESAELFAVLRRVVRAERRAVILISHRLAEITAATDRVTVLRRGRVVHTGRTAETTPPELARWMVGREVAVEAEAAALGVLVAPAQAAATTTAAPVLRVRDLRVLVGGTPRLDGLSLDVAPGEILGLYGVEGNGQDVLGDVLAGLVTPDGGTVEVGGQPIDLTRPGALHLAGVGVVPEDRRTALVLDMTVAENLAMKAPMSAFPNRRRMRAAAGRLVEEYGIAVPSLDAPARALSGGNQQRLVLARELSAAPRVLVAAQPTQGLDVGAIGDVHRRFQRVADQGVGVLLISTALEEVLALASRVAVISSGRIAGILPAEEATGERLGLLVGGA</sequence>
<feature type="domain" description="ABC transporter" evidence="3">
    <location>
        <begin position="266"/>
        <end position="501"/>
    </location>
</feature>
<dbReference type="SUPFAM" id="SSF52540">
    <property type="entry name" value="P-loop containing nucleoside triphosphate hydrolases"/>
    <property type="match status" value="2"/>
</dbReference>
<keyword evidence="2 4" id="KW-0067">ATP-binding</keyword>
<protein>
    <submittedName>
        <fullName evidence="4">Sugar ABC transporter ATP-binding protein</fullName>
    </submittedName>
</protein>
<keyword evidence="1" id="KW-0547">Nucleotide-binding</keyword>
<dbReference type="Gene3D" id="3.40.50.300">
    <property type="entry name" value="P-loop containing nucleotide triphosphate hydrolases"/>
    <property type="match status" value="2"/>
</dbReference>
<feature type="domain" description="ABC transporter" evidence="3">
    <location>
        <begin position="5"/>
        <end position="237"/>
    </location>
</feature>
<dbReference type="InterPro" id="IPR003439">
    <property type="entry name" value="ABC_transporter-like_ATP-bd"/>
</dbReference>
<proteinExistence type="predicted"/>
<evidence type="ECO:0000256" key="1">
    <source>
        <dbReference type="ARBA" id="ARBA00022741"/>
    </source>
</evidence>
<evidence type="ECO:0000256" key="2">
    <source>
        <dbReference type="ARBA" id="ARBA00022840"/>
    </source>
</evidence>
<dbReference type="InterPro" id="IPR017871">
    <property type="entry name" value="ABC_transporter-like_CS"/>
</dbReference>
<dbReference type="PROSITE" id="PS00211">
    <property type="entry name" value="ABC_TRANSPORTER_1"/>
    <property type="match status" value="2"/>
</dbReference>
<dbReference type="RefSeq" id="WP_281897973.1">
    <property type="nucleotide sequence ID" value="NZ_BSDI01000018.1"/>
</dbReference>
<evidence type="ECO:0000313" key="5">
    <source>
        <dbReference type="Proteomes" id="UP001144280"/>
    </source>
</evidence>
<keyword evidence="5" id="KW-1185">Reference proteome</keyword>
<dbReference type="EMBL" id="BSDI01000018">
    <property type="protein sequence ID" value="GLH98780.1"/>
    <property type="molecule type" value="Genomic_DNA"/>
</dbReference>
<dbReference type="InterPro" id="IPR003593">
    <property type="entry name" value="AAA+_ATPase"/>
</dbReference>
<dbReference type="Proteomes" id="UP001144280">
    <property type="component" value="Unassembled WGS sequence"/>
</dbReference>
<organism evidence="4 5">
    <name type="scientific">Phytohabitans aurantiacus</name>
    <dbReference type="NCBI Taxonomy" id="3016789"/>
    <lineage>
        <taxon>Bacteria</taxon>
        <taxon>Bacillati</taxon>
        <taxon>Actinomycetota</taxon>
        <taxon>Actinomycetes</taxon>
        <taxon>Micromonosporales</taxon>
        <taxon>Micromonosporaceae</taxon>
    </lineage>
</organism>
<dbReference type="CDD" id="cd03216">
    <property type="entry name" value="ABC_Carb_Monos_I"/>
    <property type="match status" value="1"/>
</dbReference>
<dbReference type="PANTHER" id="PTHR43790:SF4">
    <property type="entry name" value="GUANOSINE IMPORT ATP-BINDING PROTEIN NUPO"/>
    <property type="match status" value="1"/>
</dbReference>
<evidence type="ECO:0000259" key="3">
    <source>
        <dbReference type="PROSITE" id="PS50893"/>
    </source>
</evidence>
<evidence type="ECO:0000313" key="4">
    <source>
        <dbReference type="EMBL" id="GLH98780.1"/>
    </source>
</evidence>
<dbReference type="InterPro" id="IPR027417">
    <property type="entry name" value="P-loop_NTPase"/>
</dbReference>
<dbReference type="PANTHER" id="PTHR43790">
    <property type="entry name" value="CARBOHYDRATE TRANSPORT ATP-BINDING PROTEIN MG119-RELATED"/>
    <property type="match status" value="1"/>
</dbReference>
<accession>A0ABQ5QWW0</accession>
<dbReference type="Pfam" id="PF00005">
    <property type="entry name" value="ABC_tran"/>
    <property type="match status" value="2"/>
</dbReference>
<dbReference type="SMART" id="SM00382">
    <property type="entry name" value="AAA"/>
    <property type="match status" value="1"/>
</dbReference>
<gene>
    <name evidence="4" type="ORF">Pa4123_40550</name>
</gene>
<comment type="caution">
    <text evidence="4">The sequence shown here is derived from an EMBL/GenBank/DDBJ whole genome shotgun (WGS) entry which is preliminary data.</text>
</comment>
<name>A0ABQ5QWW0_9ACTN</name>
<dbReference type="InterPro" id="IPR050107">
    <property type="entry name" value="ABC_carbohydrate_import_ATPase"/>
</dbReference>
<reference evidence="4" key="1">
    <citation type="submission" date="2022-12" db="EMBL/GenBank/DDBJ databases">
        <title>New Phytohabitans aurantiacus sp. RD004123 nov., an actinomycete isolated from soil.</title>
        <authorList>
            <person name="Triningsih D.W."/>
            <person name="Harunari E."/>
            <person name="Igarashi Y."/>
        </authorList>
    </citation>
    <scope>NUCLEOTIDE SEQUENCE</scope>
    <source>
        <strain evidence="4">RD004123</strain>
    </source>
</reference>
<dbReference type="PROSITE" id="PS50893">
    <property type="entry name" value="ABC_TRANSPORTER_2"/>
    <property type="match status" value="2"/>
</dbReference>
<dbReference type="GO" id="GO:0005524">
    <property type="term" value="F:ATP binding"/>
    <property type="evidence" value="ECO:0007669"/>
    <property type="project" value="UniProtKB-KW"/>
</dbReference>